<dbReference type="RefSeq" id="WP_301641913.1">
    <property type="nucleotide sequence ID" value="NZ_CP098494.1"/>
</dbReference>
<keyword evidence="1" id="KW-1133">Transmembrane helix</keyword>
<reference evidence="2 3" key="1">
    <citation type="submission" date="2022-06" db="EMBL/GenBank/DDBJ databases">
        <authorList>
            <person name="Liu G."/>
        </authorList>
    </citation>
    <scope>NUCLEOTIDE SEQUENCE [LARGE SCALE GENOMIC DNA]</scope>
    <source>
        <strain evidence="2 3">E4</strain>
    </source>
</reference>
<dbReference type="EMBL" id="CP098494">
    <property type="protein sequence ID" value="USA61174.1"/>
    <property type="molecule type" value="Genomic_DNA"/>
</dbReference>
<gene>
    <name evidence="2" type="ORF">NCF85_14050</name>
</gene>
<keyword evidence="1" id="KW-0812">Transmembrane</keyword>
<keyword evidence="1" id="KW-0472">Membrane</keyword>
<feature type="transmembrane region" description="Helical" evidence="1">
    <location>
        <begin position="6"/>
        <end position="27"/>
    </location>
</feature>
<evidence type="ECO:0000313" key="2">
    <source>
        <dbReference type="EMBL" id="USA61174.1"/>
    </source>
</evidence>
<dbReference type="Proteomes" id="UP001056619">
    <property type="component" value="Chromosome"/>
</dbReference>
<proteinExistence type="predicted"/>
<evidence type="ECO:0008006" key="4">
    <source>
        <dbReference type="Google" id="ProtNLM"/>
    </source>
</evidence>
<organism evidence="2 3">
    <name type="scientific">Qipengyuania citrea</name>
    <dbReference type="NCBI Taxonomy" id="225971"/>
    <lineage>
        <taxon>Bacteria</taxon>
        <taxon>Pseudomonadati</taxon>
        <taxon>Pseudomonadota</taxon>
        <taxon>Alphaproteobacteria</taxon>
        <taxon>Sphingomonadales</taxon>
        <taxon>Erythrobacteraceae</taxon>
        <taxon>Qipengyuania</taxon>
    </lineage>
</organism>
<name>A0ABY4U720_9SPHN</name>
<sequence length="134" mass="14122">MELPPALLQFLGSLAAIFALAGVAVWLKLGPAPRLADETEARIAAEEAVSGFEPVAIGLDRDGRGALLRDAAGRVLLLRPHGVHFAGRILSGVASVRRDGDMLVIDTAERRYGAARLALDDASAWVEAIEAIKS</sequence>
<keyword evidence="3" id="KW-1185">Reference proteome</keyword>
<evidence type="ECO:0000256" key="1">
    <source>
        <dbReference type="SAM" id="Phobius"/>
    </source>
</evidence>
<protein>
    <recommendedName>
        <fullName evidence="4">Pullulanase</fullName>
    </recommendedName>
</protein>
<evidence type="ECO:0000313" key="3">
    <source>
        <dbReference type="Proteomes" id="UP001056619"/>
    </source>
</evidence>
<accession>A0ABY4U720</accession>